<dbReference type="Gene3D" id="3.90.1280.10">
    <property type="entry name" value="HSP33 redox switch-like"/>
    <property type="match status" value="1"/>
</dbReference>
<feature type="disulfide bond" description="Redox-active" evidence="6">
    <location>
        <begin position="237"/>
        <end position="239"/>
    </location>
</feature>
<dbReference type="InterPro" id="IPR016154">
    <property type="entry name" value="Heat_shock_Hsp33_C"/>
</dbReference>
<name>A0A242JX42_9ENTE</name>
<organism evidence="7">
    <name type="scientific">Candidatus Enterococcus clewellii</name>
    <dbReference type="NCBI Taxonomy" id="1834193"/>
    <lineage>
        <taxon>Bacteria</taxon>
        <taxon>Bacillati</taxon>
        <taxon>Bacillota</taxon>
        <taxon>Bacilli</taxon>
        <taxon>Lactobacillales</taxon>
        <taxon>Enterococcaceae</taxon>
        <taxon>Enterococcus</taxon>
    </lineage>
</organism>
<evidence type="ECO:0000313" key="8">
    <source>
        <dbReference type="EMBL" id="WYJ91879.1"/>
    </source>
</evidence>
<evidence type="ECO:0000256" key="3">
    <source>
        <dbReference type="ARBA" id="ARBA00023157"/>
    </source>
</evidence>
<comment type="function">
    <text evidence="6">Redox regulated molecular chaperone. Protects both thermally unfolding and oxidatively damaged proteins from irreversible aggregation. Plays an important role in the bacterial defense system toward oxidative stress.</text>
</comment>
<dbReference type="OrthoDB" id="9776534at2"/>
<evidence type="ECO:0000313" key="9">
    <source>
        <dbReference type="Proteomes" id="UP000195141"/>
    </source>
</evidence>
<dbReference type="HAMAP" id="MF_00117">
    <property type="entry name" value="HslO"/>
    <property type="match status" value="1"/>
</dbReference>
<reference evidence="8" key="2">
    <citation type="submission" date="2017-05" db="EMBL/GenBank/DDBJ databases">
        <authorList>
            <consortium name="The Broad Institute Genomics Platform"/>
            <consortium name="The Broad Institute Genomic Center for Infectious Diseases"/>
            <person name="Earl A."/>
            <person name="Manson A."/>
            <person name="Schwartman J."/>
            <person name="Gilmore M."/>
            <person name="Abouelleil A."/>
            <person name="Cao P."/>
            <person name="Chapman S."/>
            <person name="Cusick C."/>
            <person name="Shea T."/>
            <person name="Young S."/>
            <person name="Neafsey D."/>
            <person name="Nusbaum C."/>
            <person name="Birren B."/>
        </authorList>
    </citation>
    <scope>NUCLEOTIDE SEQUENCE</scope>
    <source>
        <strain evidence="8">9E7_DIV0242</strain>
    </source>
</reference>
<dbReference type="SUPFAM" id="SSF64397">
    <property type="entry name" value="Hsp33 domain"/>
    <property type="match status" value="1"/>
</dbReference>
<sequence length="301" mass="32481">MEDYLVKALCYKGSIRAYALCATNTIAEAQQRHDTWSSSTAALGRTMVGSLLLGATLKGEDKLTVKVQGNGPAGAIIVDSNGSGDVKGYIKNPHVSLKLNDSGKIDVRGAVGDVGVFTVIKDLGLKETFSGQTPIVSGEIGEDFTYFMTVSEQIPSAIGLSVLVDTDDTVKAAGGFMIQVMPGADEKTIDFIEKRLLEVPMVSRLLEDGESPEQILERLLGEGEVDILEKMPVQFKCDCSKDKFGTAIIAVGLDEINAMIEEDHGAEAVCQFCGNKYQYSETDLIELREEAIKNTLKGREE</sequence>
<dbReference type="InterPro" id="IPR016153">
    <property type="entry name" value="Heat_shock_Hsp33_N"/>
</dbReference>
<accession>A0A242JX42</accession>
<dbReference type="Pfam" id="PF01430">
    <property type="entry name" value="HSP33"/>
    <property type="match status" value="1"/>
</dbReference>
<dbReference type="Proteomes" id="UP000195141">
    <property type="component" value="Chromosome"/>
</dbReference>
<dbReference type="GO" id="GO:0005737">
    <property type="term" value="C:cytoplasm"/>
    <property type="evidence" value="ECO:0007669"/>
    <property type="project" value="UniProtKB-SubCell"/>
</dbReference>
<evidence type="ECO:0000256" key="4">
    <source>
        <dbReference type="ARBA" id="ARBA00023186"/>
    </source>
</evidence>
<dbReference type="GO" id="GO:0051082">
    <property type="term" value="F:unfolded protein binding"/>
    <property type="evidence" value="ECO:0007669"/>
    <property type="project" value="UniProtKB-UniRule"/>
</dbReference>
<evidence type="ECO:0000256" key="2">
    <source>
        <dbReference type="ARBA" id="ARBA00022833"/>
    </source>
</evidence>
<gene>
    <name evidence="6" type="primary">hslO</name>
    <name evidence="8" type="ORF">A5888_003647</name>
    <name evidence="7" type="ORF">A5888_004081</name>
</gene>
<comment type="similarity">
    <text evidence="6">Belongs to the HSP33 family.</text>
</comment>
<dbReference type="SUPFAM" id="SSF118352">
    <property type="entry name" value="HSP33 redox switch-like"/>
    <property type="match status" value="1"/>
</dbReference>
<dbReference type="Gene3D" id="3.55.30.10">
    <property type="entry name" value="Hsp33 domain"/>
    <property type="match status" value="1"/>
</dbReference>
<evidence type="ECO:0000256" key="5">
    <source>
        <dbReference type="ARBA" id="ARBA00023284"/>
    </source>
</evidence>
<keyword evidence="3 6" id="KW-1015">Disulfide bond</keyword>
<protein>
    <recommendedName>
        <fullName evidence="6">33 kDa chaperonin</fullName>
    </recommendedName>
    <alternativeName>
        <fullName evidence="6">Heat shock protein 33 homolog</fullName>
        <shortName evidence="6">HSP33</shortName>
    </alternativeName>
</protein>
<dbReference type="AlphaFoldDB" id="A0A242JX42"/>
<keyword evidence="5 6" id="KW-0676">Redox-active center</keyword>
<evidence type="ECO:0000313" key="7">
    <source>
        <dbReference type="EMBL" id="OTP09885.1"/>
    </source>
</evidence>
<dbReference type="CDD" id="cd00498">
    <property type="entry name" value="Hsp33"/>
    <property type="match status" value="1"/>
</dbReference>
<dbReference type="PANTHER" id="PTHR30111">
    <property type="entry name" value="33 KDA CHAPERONIN"/>
    <property type="match status" value="1"/>
</dbReference>
<evidence type="ECO:0000256" key="1">
    <source>
        <dbReference type="ARBA" id="ARBA00022490"/>
    </source>
</evidence>
<keyword evidence="1 6" id="KW-0963">Cytoplasm</keyword>
<dbReference type="EMBL" id="CP147247">
    <property type="protein sequence ID" value="WYJ91879.1"/>
    <property type="molecule type" value="Genomic_DNA"/>
</dbReference>
<evidence type="ECO:0000256" key="6">
    <source>
        <dbReference type="HAMAP-Rule" id="MF_00117"/>
    </source>
</evidence>
<dbReference type="RefSeq" id="WP_086351042.1">
    <property type="nucleotide sequence ID" value="NZ_CP147247.1"/>
</dbReference>
<reference evidence="7" key="1">
    <citation type="submission" date="2017-05" db="EMBL/GenBank/DDBJ databases">
        <title>The Genome Sequence of Enterococcus sp. 9E7_DIV0242.</title>
        <authorList>
            <consortium name="The Broad Institute Genomics Platform"/>
            <consortium name="The Broad Institute Genomic Center for Infectious Diseases"/>
            <person name="Earl A."/>
            <person name="Manson A."/>
            <person name="Schwartman J."/>
            <person name="Gilmore M."/>
            <person name="Abouelleil A."/>
            <person name="Cao P."/>
            <person name="Chapman S."/>
            <person name="Cusick C."/>
            <person name="Shea T."/>
            <person name="Young S."/>
            <person name="Neafsey D."/>
            <person name="Nusbaum C."/>
            <person name="Birren B."/>
        </authorList>
    </citation>
    <scope>NUCLEOTIDE SEQUENCE [LARGE SCALE GENOMIC DNA]</scope>
    <source>
        <strain evidence="7">9E7_DIV0242</strain>
    </source>
</reference>
<dbReference type="PIRSF" id="PIRSF005261">
    <property type="entry name" value="Heat_shock_Hsp33"/>
    <property type="match status" value="1"/>
</dbReference>
<keyword evidence="2 6" id="KW-0862">Zinc</keyword>
<dbReference type="NCBIfam" id="NF001033">
    <property type="entry name" value="PRK00114.1"/>
    <property type="match status" value="1"/>
</dbReference>
<comment type="PTM">
    <text evidence="6">Under oxidizing conditions two disulfide bonds are formed involving the reactive cysteines. Under reducing conditions zinc is bound to the reactive cysteines and the protein is inactive.</text>
</comment>
<dbReference type="GO" id="GO:0042026">
    <property type="term" value="P:protein refolding"/>
    <property type="evidence" value="ECO:0007669"/>
    <property type="project" value="TreeGrafter"/>
</dbReference>
<feature type="disulfide bond" description="Redox-active" evidence="6">
    <location>
        <begin position="270"/>
        <end position="273"/>
    </location>
</feature>
<proteinExistence type="inferred from homology"/>
<keyword evidence="4 6" id="KW-0143">Chaperone</keyword>
<dbReference type="InterPro" id="IPR000397">
    <property type="entry name" value="Heat_shock_Hsp33"/>
</dbReference>
<reference evidence="8" key="3">
    <citation type="submission" date="2024-03" db="EMBL/GenBank/DDBJ databases">
        <title>The Genome Sequence of Enterococcus sp. DIV0242b.</title>
        <authorList>
            <consortium name="The Broad Institute Genomics Platform"/>
            <consortium name="The Broad Institute Microbial Omics Core"/>
            <consortium name="The Broad Institute Genomic Center for Infectious Diseases"/>
            <person name="Earl A."/>
            <person name="Manson A."/>
            <person name="Gilmore M."/>
            <person name="Schwartman J."/>
            <person name="Shea T."/>
            <person name="Abouelleil A."/>
            <person name="Cao P."/>
            <person name="Chapman S."/>
            <person name="Cusick C."/>
            <person name="Young S."/>
            <person name="Neafsey D."/>
            <person name="Nusbaum C."/>
            <person name="Birren B."/>
        </authorList>
    </citation>
    <scope>NUCLEOTIDE SEQUENCE</scope>
    <source>
        <strain evidence="8">9E7_DIV0242</strain>
    </source>
</reference>
<dbReference type="GO" id="GO:0044183">
    <property type="term" value="F:protein folding chaperone"/>
    <property type="evidence" value="ECO:0007669"/>
    <property type="project" value="TreeGrafter"/>
</dbReference>
<comment type="subcellular location">
    <subcellularLocation>
        <location evidence="6">Cytoplasm</location>
    </subcellularLocation>
</comment>
<dbReference type="PANTHER" id="PTHR30111:SF1">
    <property type="entry name" value="33 KDA CHAPERONIN"/>
    <property type="match status" value="1"/>
</dbReference>
<dbReference type="EMBL" id="NGMM01000009">
    <property type="protein sequence ID" value="OTP09885.1"/>
    <property type="molecule type" value="Genomic_DNA"/>
</dbReference>
<keyword evidence="9" id="KW-1185">Reference proteome</keyword>